<dbReference type="SMART" id="SM00241">
    <property type="entry name" value="ZP"/>
    <property type="match status" value="1"/>
</dbReference>
<feature type="chain" id="PRO_5037802143" evidence="9">
    <location>
        <begin position="21"/>
        <end position="341"/>
    </location>
</feature>
<sequence length="341" mass="37991">MVLSPTFLLLCSSVVSVIFAIPIDNRAIGVPEVQCDGDSLLINYNTDKPWDGVFFVKNHHSEAPCVVRGNDSRKLASLHLRFDQCGVSRRRSCFYMEADKTVSQELEVSMLTTALATLTVPMPVCRYEILENTENGQPVRLAVVGMQVFHKWACDSDTADTFCMTVVNCIVSDGANDNIQLLDDQGCALDKFILGNIEYPTDLMAGKEAHVFKYADRANLYFNCQTTISIKEPGQECKRPNCPELTRRRRSETQQARGHRVSDLITDVAPPSILVADIDMNENDIESGLRHAAAVHVHERAADVEQRDFRGLCFSASGFFLLLTVVGALFTGWCVLIYMLK</sequence>
<dbReference type="InterPro" id="IPR051962">
    <property type="entry name" value="Cuticlin"/>
</dbReference>
<evidence type="ECO:0000313" key="11">
    <source>
        <dbReference type="Proteomes" id="UP000887566"/>
    </source>
</evidence>
<keyword evidence="6 8" id="KW-1133">Transmembrane helix</keyword>
<evidence type="ECO:0000256" key="9">
    <source>
        <dbReference type="SAM" id="SignalP"/>
    </source>
</evidence>
<dbReference type="PROSITE" id="PS51034">
    <property type="entry name" value="ZP_2"/>
    <property type="match status" value="1"/>
</dbReference>
<evidence type="ECO:0000256" key="2">
    <source>
        <dbReference type="ARBA" id="ARBA00022460"/>
    </source>
</evidence>
<dbReference type="PANTHER" id="PTHR22907">
    <property type="entry name" value="GH04558P"/>
    <property type="match status" value="1"/>
</dbReference>
<evidence type="ECO:0000256" key="4">
    <source>
        <dbReference type="ARBA" id="ARBA00022692"/>
    </source>
</evidence>
<dbReference type="GO" id="GO:0005886">
    <property type="term" value="C:plasma membrane"/>
    <property type="evidence" value="ECO:0007669"/>
    <property type="project" value="UniProtKB-SubCell"/>
</dbReference>
<evidence type="ECO:0000256" key="8">
    <source>
        <dbReference type="SAM" id="Phobius"/>
    </source>
</evidence>
<dbReference type="Pfam" id="PF25057">
    <property type="entry name" value="CUT_N"/>
    <property type="match status" value="1"/>
</dbReference>
<evidence type="ECO:0000256" key="6">
    <source>
        <dbReference type="ARBA" id="ARBA00022989"/>
    </source>
</evidence>
<dbReference type="AlphaFoldDB" id="A0A914VDY6"/>
<dbReference type="GO" id="GO:0042302">
    <property type="term" value="F:structural constituent of cuticle"/>
    <property type="evidence" value="ECO:0007669"/>
    <property type="project" value="UniProtKB-KW"/>
</dbReference>
<accession>A0A914VDY6</accession>
<evidence type="ECO:0000256" key="3">
    <source>
        <dbReference type="ARBA" id="ARBA00022475"/>
    </source>
</evidence>
<dbReference type="Proteomes" id="UP000887566">
    <property type="component" value="Unplaced"/>
</dbReference>
<reference evidence="12" key="1">
    <citation type="submission" date="2022-11" db="UniProtKB">
        <authorList>
            <consortium name="WormBaseParasite"/>
        </authorList>
    </citation>
    <scope>IDENTIFICATION</scope>
</reference>
<keyword evidence="7 8" id="KW-0472">Membrane</keyword>
<protein>
    <submittedName>
        <fullName evidence="12">ZP domain-containing protein</fullName>
    </submittedName>
</protein>
<keyword evidence="2" id="KW-0193">Cuticle</keyword>
<feature type="transmembrane region" description="Helical" evidence="8">
    <location>
        <begin position="319"/>
        <end position="340"/>
    </location>
</feature>
<dbReference type="Pfam" id="PF25301">
    <property type="entry name" value="CUT_C"/>
    <property type="match status" value="1"/>
</dbReference>
<keyword evidence="5 9" id="KW-0732">Signal</keyword>
<evidence type="ECO:0000256" key="7">
    <source>
        <dbReference type="ARBA" id="ARBA00023136"/>
    </source>
</evidence>
<dbReference type="WBParaSite" id="PSAMB.scaffold1761size28028.g14762.t1">
    <property type="protein sequence ID" value="PSAMB.scaffold1761size28028.g14762.t1"/>
    <property type="gene ID" value="PSAMB.scaffold1761size28028.g14762"/>
</dbReference>
<proteinExistence type="predicted"/>
<comment type="subcellular location">
    <subcellularLocation>
        <location evidence="1">Cell membrane</location>
        <topology evidence="1">Single-pass type I membrane protein</topology>
    </subcellularLocation>
</comment>
<feature type="signal peptide" evidence="9">
    <location>
        <begin position="1"/>
        <end position="20"/>
    </location>
</feature>
<dbReference type="PANTHER" id="PTHR22907:SF54">
    <property type="entry name" value="GH04558P"/>
    <property type="match status" value="1"/>
</dbReference>
<dbReference type="InterPro" id="IPR001507">
    <property type="entry name" value="ZP_dom"/>
</dbReference>
<keyword evidence="3" id="KW-1003">Cell membrane</keyword>
<feature type="domain" description="ZP" evidence="10">
    <location>
        <begin position="1"/>
        <end position="249"/>
    </location>
</feature>
<evidence type="ECO:0000256" key="5">
    <source>
        <dbReference type="ARBA" id="ARBA00022729"/>
    </source>
</evidence>
<evidence type="ECO:0000256" key="1">
    <source>
        <dbReference type="ARBA" id="ARBA00004251"/>
    </source>
</evidence>
<keyword evidence="11" id="KW-1185">Reference proteome</keyword>
<dbReference type="InterPro" id="IPR057475">
    <property type="entry name" value="CUT_C"/>
</dbReference>
<evidence type="ECO:0000313" key="12">
    <source>
        <dbReference type="WBParaSite" id="PSAMB.scaffold1761size28028.g14762.t1"/>
    </source>
</evidence>
<dbReference type="InterPro" id="IPR056953">
    <property type="entry name" value="CUT_N"/>
</dbReference>
<keyword evidence="4 8" id="KW-0812">Transmembrane</keyword>
<evidence type="ECO:0000259" key="10">
    <source>
        <dbReference type="PROSITE" id="PS51034"/>
    </source>
</evidence>
<organism evidence="11 12">
    <name type="scientific">Plectus sambesii</name>
    <dbReference type="NCBI Taxonomy" id="2011161"/>
    <lineage>
        <taxon>Eukaryota</taxon>
        <taxon>Metazoa</taxon>
        <taxon>Ecdysozoa</taxon>
        <taxon>Nematoda</taxon>
        <taxon>Chromadorea</taxon>
        <taxon>Plectida</taxon>
        <taxon>Plectina</taxon>
        <taxon>Plectoidea</taxon>
        <taxon>Plectidae</taxon>
        <taxon>Plectus</taxon>
    </lineage>
</organism>
<name>A0A914VDY6_9BILA</name>